<dbReference type="RefSeq" id="WP_006893979.1">
    <property type="nucleotide sequence ID" value="NZ_JH109154.1"/>
</dbReference>
<sequence>MKDEYDFSNAERGRFYRPDTQLNIPVYLDQDVESWFAEKAKMKGVNMQSLINELLRKDISLIQEVTGKG</sequence>
<dbReference type="AlphaFoldDB" id="G3J241"/>
<organism evidence="1 2">
    <name type="scientific">Methylobacter tundripaludum (strain ATCC BAA-1195 / DSM 17260 / SV96)</name>
    <dbReference type="NCBI Taxonomy" id="697282"/>
    <lineage>
        <taxon>Bacteria</taxon>
        <taxon>Pseudomonadati</taxon>
        <taxon>Pseudomonadota</taxon>
        <taxon>Gammaproteobacteria</taxon>
        <taxon>Methylococcales</taxon>
        <taxon>Methylococcaceae</taxon>
        <taxon>Methylobacter</taxon>
    </lineage>
</organism>
<proteinExistence type="predicted"/>
<reference evidence="1 2" key="1">
    <citation type="submission" date="2011-06" db="EMBL/GenBank/DDBJ databases">
        <title>Genomic sequence of Methylobacter tundripaludum SV96.</title>
        <authorList>
            <consortium name="US DOE Joint Genome Institute"/>
            <person name="Lucas S."/>
            <person name="Han J."/>
            <person name="Lapidus A."/>
            <person name="Cheng J.-F."/>
            <person name="Goodwin L."/>
            <person name="Pitluck S."/>
            <person name="Held B."/>
            <person name="Detter J.C."/>
            <person name="Han C."/>
            <person name="Tapia R."/>
            <person name="Land M."/>
            <person name="Hauser L."/>
            <person name="Kyrpides N."/>
            <person name="Ivanova N."/>
            <person name="Ovchinnikova G."/>
            <person name="Pagani I."/>
            <person name="Klotz M.G."/>
            <person name="Dispirito A.A."/>
            <person name="Murrell J.C."/>
            <person name="Dunfield P."/>
            <person name="Kalyuzhnaya M.G."/>
            <person name="Svenning M."/>
            <person name="Trotsenko Y.A."/>
            <person name="Stein L.Y."/>
            <person name="Woyke T."/>
        </authorList>
    </citation>
    <scope>NUCLEOTIDE SEQUENCE [LARGE SCALE GENOMIC DNA]</scope>
    <source>
        <strain evidence="2">ATCC BAA-1195 / DSM 17260 / SV96</strain>
    </source>
</reference>
<dbReference type="Proteomes" id="UP000004664">
    <property type="component" value="Unassembled WGS sequence"/>
</dbReference>
<name>G3J241_METTV</name>
<dbReference type="HOGENOM" id="CLU_175653_3_0_6"/>
<evidence type="ECO:0000313" key="2">
    <source>
        <dbReference type="Proteomes" id="UP000004664"/>
    </source>
</evidence>
<dbReference type="eggNOG" id="ENOG5033F4G">
    <property type="taxonomic scope" value="Bacteria"/>
</dbReference>
<evidence type="ECO:0000313" key="1">
    <source>
        <dbReference type="EMBL" id="EGW19797.1"/>
    </source>
</evidence>
<protein>
    <recommendedName>
        <fullName evidence="3">BrnA antitoxin of type II toxin-antitoxin system</fullName>
    </recommendedName>
</protein>
<dbReference type="STRING" id="697282.Mettu_2912"/>
<evidence type="ECO:0008006" key="3">
    <source>
        <dbReference type="Google" id="ProtNLM"/>
    </source>
</evidence>
<dbReference type="EMBL" id="JH109154">
    <property type="protein sequence ID" value="EGW19797.1"/>
    <property type="molecule type" value="Genomic_DNA"/>
</dbReference>
<dbReference type="OrthoDB" id="5297245at2"/>
<accession>G3J241</accession>
<keyword evidence="2" id="KW-1185">Reference proteome</keyword>
<gene>
    <name evidence="1" type="ORF">Mettu_2912</name>
</gene>